<accession>A0ABX1MLQ1</accession>
<dbReference type="Pfam" id="PF08808">
    <property type="entry name" value="RES"/>
    <property type="match status" value="1"/>
</dbReference>
<name>A0ABX1MLQ1_9RHOO</name>
<reference evidence="2 3" key="1">
    <citation type="submission" date="2019-12" db="EMBL/GenBank/DDBJ databases">
        <title>Comparative genomics gives insights into the taxonomy of the Azoarcus-Aromatoleum group and reveals separate origins of nif in the plant-associated Azoarcus and non-plant-associated Aromatoleum sub-groups.</title>
        <authorList>
            <person name="Lafos M."/>
            <person name="Maluk M."/>
            <person name="Batista M."/>
            <person name="Junghare M."/>
            <person name="Carmona M."/>
            <person name="Faoro H."/>
            <person name="Cruz L.M."/>
            <person name="Battistoni F."/>
            <person name="De Souza E."/>
            <person name="Pedrosa F."/>
            <person name="Chen W.-M."/>
            <person name="Poole P.S."/>
            <person name="Dixon R.A."/>
            <person name="James E.K."/>
        </authorList>
    </citation>
    <scope>NUCLEOTIDE SEQUENCE [LARGE SCALE GENOMIC DNA]</scope>
    <source>
        <strain evidence="2 3">ToN1</strain>
    </source>
</reference>
<feature type="domain" description="RES" evidence="1">
    <location>
        <begin position="3"/>
        <end position="126"/>
    </location>
</feature>
<comment type="caution">
    <text evidence="2">The sequence shown here is derived from an EMBL/GenBank/DDBJ whole genome shotgun (WGS) entry which is preliminary data.</text>
</comment>
<sequence length="157" mass="17719">MYRFDDPMQGFGVMYAGSDYMTCISESLLRDEIRLGMRPLYKADIDVRVIASLFPATVTLVDLTDGLPLGLDGQISCTPDYAIAQDWARALYEHPSKPDGLYYIPRNYPKGISIALFDRVQARVPVREMPGTRIAVRQDPAYRDLLGQLMRAGIKLR</sequence>
<dbReference type="InterPro" id="IPR014914">
    <property type="entry name" value="RES_dom"/>
</dbReference>
<dbReference type="RefSeq" id="WP_169204437.1">
    <property type="nucleotide sequence ID" value="NZ_CP059560.1"/>
</dbReference>
<protein>
    <submittedName>
        <fullName evidence="2">RES domain-containing protein</fullName>
    </submittedName>
</protein>
<evidence type="ECO:0000313" key="2">
    <source>
        <dbReference type="EMBL" id="NMF86949.1"/>
    </source>
</evidence>
<dbReference type="EMBL" id="WTVR01000001">
    <property type="protein sequence ID" value="NMF86949.1"/>
    <property type="molecule type" value="Genomic_DNA"/>
</dbReference>
<organism evidence="2 3">
    <name type="scientific">Aromatoleum petrolei</name>
    <dbReference type="NCBI Taxonomy" id="76116"/>
    <lineage>
        <taxon>Bacteria</taxon>
        <taxon>Pseudomonadati</taxon>
        <taxon>Pseudomonadota</taxon>
        <taxon>Betaproteobacteria</taxon>
        <taxon>Rhodocyclales</taxon>
        <taxon>Rhodocyclaceae</taxon>
        <taxon>Aromatoleum</taxon>
    </lineage>
</organism>
<proteinExistence type="predicted"/>
<evidence type="ECO:0000259" key="1">
    <source>
        <dbReference type="Pfam" id="PF08808"/>
    </source>
</evidence>
<dbReference type="Proteomes" id="UP000652074">
    <property type="component" value="Unassembled WGS sequence"/>
</dbReference>
<evidence type="ECO:0000313" key="3">
    <source>
        <dbReference type="Proteomes" id="UP000652074"/>
    </source>
</evidence>
<gene>
    <name evidence="2" type="ORF">GPA26_00495</name>
</gene>
<keyword evidence="3" id="KW-1185">Reference proteome</keyword>